<keyword evidence="1" id="KW-1133">Transmembrane helix</keyword>
<name>A0ABD3SRN1_9STRA</name>
<protein>
    <submittedName>
        <fullName evidence="2">Uncharacterized protein</fullName>
    </submittedName>
</protein>
<evidence type="ECO:0000313" key="3">
    <source>
        <dbReference type="Proteomes" id="UP001530377"/>
    </source>
</evidence>
<gene>
    <name evidence="2" type="ORF">ACHAXA_002320</name>
</gene>
<comment type="caution">
    <text evidence="2">The sequence shown here is derived from an EMBL/GenBank/DDBJ whole genome shotgun (WGS) entry which is preliminary data.</text>
</comment>
<dbReference type="AlphaFoldDB" id="A0ABD3SRN1"/>
<dbReference type="Proteomes" id="UP001530377">
    <property type="component" value="Unassembled WGS sequence"/>
</dbReference>
<evidence type="ECO:0000313" key="2">
    <source>
        <dbReference type="EMBL" id="KAL3827085.1"/>
    </source>
</evidence>
<dbReference type="EMBL" id="JALLPB020000008">
    <property type="protein sequence ID" value="KAL3827085.1"/>
    <property type="molecule type" value="Genomic_DNA"/>
</dbReference>
<proteinExistence type="predicted"/>
<keyword evidence="1" id="KW-0812">Transmembrane</keyword>
<sequence>MSSGRCESQFNKEYFPYPETGVCTYIESVKRLKDDGIIRADQKISSKPAAVSIGVFTSLAVLMGGYVYYLKSKIARSQVNLAGATTSLT</sequence>
<organism evidence="2 3">
    <name type="scientific">Cyclostephanos tholiformis</name>
    <dbReference type="NCBI Taxonomy" id="382380"/>
    <lineage>
        <taxon>Eukaryota</taxon>
        <taxon>Sar</taxon>
        <taxon>Stramenopiles</taxon>
        <taxon>Ochrophyta</taxon>
        <taxon>Bacillariophyta</taxon>
        <taxon>Coscinodiscophyceae</taxon>
        <taxon>Thalassiosirophycidae</taxon>
        <taxon>Stephanodiscales</taxon>
        <taxon>Stephanodiscaceae</taxon>
        <taxon>Cyclostephanos</taxon>
    </lineage>
</organism>
<keyword evidence="1" id="KW-0472">Membrane</keyword>
<keyword evidence="3" id="KW-1185">Reference proteome</keyword>
<reference evidence="2 3" key="1">
    <citation type="submission" date="2024-10" db="EMBL/GenBank/DDBJ databases">
        <title>Updated reference genomes for cyclostephanoid diatoms.</title>
        <authorList>
            <person name="Roberts W.R."/>
            <person name="Alverson A.J."/>
        </authorList>
    </citation>
    <scope>NUCLEOTIDE SEQUENCE [LARGE SCALE GENOMIC DNA]</scope>
    <source>
        <strain evidence="2 3">AJA228-03</strain>
    </source>
</reference>
<feature type="transmembrane region" description="Helical" evidence="1">
    <location>
        <begin position="49"/>
        <end position="69"/>
    </location>
</feature>
<evidence type="ECO:0000256" key="1">
    <source>
        <dbReference type="SAM" id="Phobius"/>
    </source>
</evidence>
<accession>A0ABD3SRN1</accession>